<sequence>MAEIVNLRMARKQQMRAAKEKSAEQNRTLFGMTKAERESIRIERERTVSVVDAHLRERKDNSDKS</sequence>
<dbReference type="InterPro" id="IPR025227">
    <property type="entry name" value="DUF4169"/>
</dbReference>
<comment type="caution">
    <text evidence="1">The sequence shown here is derived from an EMBL/GenBank/DDBJ whole genome shotgun (WGS) entry which is preliminary data.</text>
</comment>
<evidence type="ECO:0000313" key="1">
    <source>
        <dbReference type="EMBL" id="MBI1619627.1"/>
    </source>
</evidence>
<accession>A0ABS0S8Q1</accession>
<gene>
    <name evidence="1" type="ORF">IOD40_02960</name>
</gene>
<keyword evidence="2" id="KW-1185">Reference proteome</keyword>
<evidence type="ECO:0000313" key="2">
    <source>
        <dbReference type="Proteomes" id="UP000601789"/>
    </source>
</evidence>
<proteinExistence type="predicted"/>
<protein>
    <submittedName>
        <fullName evidence="1">DUF4169 family protein</fullName>
    </submittedName>
</protein>
<dbReference type="EMBL" id="JADGMQ010000001">
    <property type="protein sequence ID" value="MBI1619627.1"/>
    <property type="molecule type" value="Genomic_DNA"/>
</dbReference>
<dbReference type="Pfam" id="PF13770">
    <property type="entry name" value="DUF4169"/>
    <property type="match status" value="1"/>
</dbReference>
<name>A0ABS0S8Q1_9HYPH</name>
<dbReference type="Proteomes" id="UP000601789">
    <property type="component" value="Unassembled WGS sequence"/>
</dbReference>
<reference evidence="1 2" key="1">
    <citation type="submission" date="2020-10" db="EMBL/GenBank/DDBJ databases">
        <title>Aquamicrobium zhengzhouensis sp. nov., a exopolysaccharide producing bacterium isolated from farmland soil.</title>
        <authorList>
            <person name="Wang X."/>
        </authorList>
    </citation>
    <scope>NUCLEOTIDE SEQUENCE [LARGE SCALE GENOMIC DNA]</scope>
    <source>
        <strain evidence="2">cd-1</strain>
    </source>
</reference>
<organism evidence="1 2">
    <name type="scientific">Aquamicrobium zhengzhouense</name>
    <dbReference type="NCBI Taxonomy" id="2781738"/>
    <lineage>
        <taxon>Bacteria</taxon>
        <taxon>Pseudomonadati</taxon>
        <taxon>Pseudomonadota</taxon>
        <taxon>Alphaproteobacteria</taxon>
        <taxon>Hyphomicrobiales</taxon>
        <taxon>Phyllobacteriaceae</taxon>
        <taxon>Aquamicrobium</taxon>
    </lineage>
</organism>